<comment type="subcellular location">
    <subcellularLocation>
        <location evidence="2">Cell membrane</location>
        <topology evidence="2">Peripheral membrane protein</topology>
    </subcellularLocation>
    <subcellularLocation>
        <location evidence="3">Cytoplasm</location>
    </subcellularLocation>
    <subcellularLocation>
        <location evidence="1">Nucleus</location>
    </subcellularLocation>
</comment>
<gene>
    <name evidence="10" type="primary">LOC110538505</name>
</gene>
<dbReference type="Pfam" id="PF10486">
    <property type="entry name" value="PI3K_1B_p101"/>
    <property type="match status" value="1"/>
</dbReference>
<dbReference type="GO" id="GO:0005944">
    <property type="term" value="C:phosphatidylinositol 3-kinase complex, class IB"/>
    <property type="evidence" value="ECO:0007669"/>
    <property type="project" value="InterPro"/>
</dbReference>
<dbReference type="Ensembl" id="ENSOMYT00000069208.2">
    <property type="protein sequence ID" value="ENSOMYP00000063558.1"/>
    <property type="gene ID" value="ENSOMYG00000029423.2"/>
</dbReference>
<dbReference type="GO" id="GO:0046935">
    <property type="term" value="F:1-phosphatidylinositol-3-kinase regulator activity"/>
    <property type="evidence" value="ECO:0007669"/>
    <property type="project" value="InterPro"/>
</dbReference>
<protein>
    <recommendedName>
        <fullName evidence="8">Phosphoinositide 3-kinase regulatory subunit 5</fullName>
    </recommendedName>
</protein>
<reference evidence="10" key="2">
    <citation type="submission" date="2025-08" db="UniProtKB">
        <authorList>
            <consortium name="Ensembl"/>
        </authorList>
    </citation>
    <scope>IDENTIFICATION</scope>
</reference>
<name>A0A8C7SD14_ONCMY</name>
<feature type="region of interest" description="Disordered" evidence="9">
    <location>
        <begin position="264"/>
        <end position="299"/>
    </location>
</feature>
<dbReference type="PANTHER" id="PTHR15593">
    <property type="entry name" value="PHOSPHATIDYLINOSITOL 3-KINASE REGULATORY SUBUNIT"/>
    <property type="match status" value="1"/>
</dbReference>
<proteinExistence type="predicted"/>
<evidence type="ECO:0000313" key="11">
    <source>
        <dbReference type="Proteomes" id="UP000694395"/>
    </source>
</evidence>
<evidence type="ECO:0000256" key="4">
    <source>
        <dbReference type="ARBA" id="ARBA00022475"/>
    </source>
</evidence>
<evidence type="ECO:0000256" key="2">
    <source>
        <dbReference type="ARBA" id="ARBA00004202"/>
    </source>
</evidence>
<dbReference type="GeneTree" id="ENSGT00530000063753"/>
<sequence>SKMEHTSCTEDRIHHALDRCLYGLGHSSPNTQPWNAGLCINRWSLEELVKRDPQNFIILLQQILRKTREVLEQSQDELVVPLALLFSSTLLQTPHFSPDSGVLQDACEVFHCFLSWPEPCCSASRHLLSLIQQELRAPGIEPLTLYSLPVGLGLISSFTCHLLLMSPGEDVPPELLSVSEQLSGVCHSQRDTSITLIKHAFQAALGTKYPLQILHHALQEDDEDEETEEETIKNRYTDHRISTVSICSKDSMFSSYSLSSSLSVPSTLSESSGVDSDFSEDLETDDGQPETRRRPKSKVHLSQRFSMLFKSQRSSSLCRRAQSMGSRGDVIRDGPSGALFKRSKSLPRQVRLPRLPRSSGVPAPTSDGPFPQSHHVCVRKRPILSCEEGDGVEMSTLVRVVVFGGDREAGRLARAYTDLQQRESRCPRLTRAYRLQFYFVPVKRGNLGGPGGVSIGPEGHLGSLLKCPTSTSNAVILEDSTTDIAQLIGMTDPWYKQSVLSLLSLSSDVLCQVPQLQLHLGSFSNRPSCRVLLLADLVLYYCRNAAQPVLLQLYQAELTLAGGEKRREVFIHSLELGHTAGTRAVKAMGAASKRFGIDGDREALPLALYIVYNKVFVSGRSQRTETDMVCTSINLRKACKRPQQLDSKMESLHLTMTEVLKIQSSKSKKNYNQISRSEVKVDKVQVSGGSGITFPVCLDQDEKKIIQSVIRCEVSLCCKPGSGSDWRSHRSRPGQVQPLHPSFCSLLCLPITSFCGSQPS</sequence>
<evidence type="ECO:0000256" key="1">
    <source>
        <dbReference type="ARBA" id="ARBA00004123"/>
    </source>
</evidence>
<dbReference type="InterPro" id="IPR019522">
    <property type="entry name" value="PIK3R5/6"/>
</dbReference>
<dbReference type="GO" id="GO:0007186">
    <property type="term" value="P:G protein-coupled receptor signaling pathway"/>
    <property type="evidence" value="ECO:0007669"/>
    <property type="project" value="TreeGrafter"/>
</dbReference>
<evidence type="ECO:0000256" key="6">
    <source>
        <dbReference type="ARBA" id="ARBA00023136"/>
    </source>
</evidence>
<organism evidence="10 11">
    <name type="scientific">Oncorhynchus mykiss</name>
    <name type="common">Rainbow trout</name>
    <name type="synonym">Salmo gairdneri</name>
    <dbReference type="NCBI Taxonomy" id="8022"/>
    <lineage>
        <taxon>Eukaryota</taxon>
        <taxon>Metazoa</taxon>
        <taxon>Chordata</taxon>
        <taxon>Craniata</taxon>
        <taxon>Vertebrata</taxon>
        <taxon>Euteleostomi</taxon>
        <taxon>Actinopterygii</taxon>
        <taxon>Neopterygii</taxon>
        <taxon>Teleostei</taxon>
        <taxon>Protacanthopterygii</taxon>
        <taxon>Salmoniformes</taxon>
        <taxon>Salmonidae</taxon>
        <taxon>Salmoninae</taxon>
        <taxon>Oncorhynchus</taxon>
    </lineage>
</organism>
<dbReference type="AlphaFoldDB" id="A0A8C7SD14"/>
<dbReference type="GO" id="GO:0005634">
    <property type="term" value="C:nucleus"/>
    <property type="evidence" value="ECO:0007669"/>
    <property type="project" value="UniProtKB-SubCell"/>
</dbReference>
<evidence type="ECO:0000313" key="10">
    <source>
        <dbReference type="Ensembl" id="ENSOMYP00000063558.1"/>
    </source>
</evidence>
<keyword evidence="6" id="KW-0472">Membrane</keyword>
<reference evidence="10" key="3">
    <citation type="submission" date="2025-09" db="UniProtKB">
        <authorList>
            <consortium name="Ensembl"/>
        </authorList>
    </citation>
    <scope>IDENTIFICATION</scope>
</reference>
<evidence type="ECO:0000256" key="9">
    <source>
        <dbReference type="SAM" id="MobiDB-lite"/>
    </source>
</evidence>
<dbReference type="GO" id="GO:0005737">
    <property type="term" value="C:cytoplasm"/>
    <property type="evidence" value="ECO:0007669"/>
    <property type="project" value="UniProtKB-SubCell"/>
</dbReference>
<dbReference type="PANTHER" id="PTHR15593:SF2">
    <property type="entry name" value="PHOSPHOINOSITIDE 3-KINASE REGULATORY SUBUNIT 5"/>
    <property type="match status" value="1"/>
</dbReference>
<accession>A0A8C7SD14</accession>
<evidence type="ECO:0000256" key="7">
    <source>
        <dbReference type="ARBA" id="ARBA00023242"/>
    </source>
</evidence>
<evidence type="ECO:0000256" key="5">
    <source>
        <dbReference type="ARBA" id="ARBA00022490"/>
    </source>
</evidence>
<evidence type="ECO:0000256" key="8">
    <source>
        <dbReference type="ARBA" id="ARBA00040195"/>
    </source>
</evidence>
<feature type="region of interest" description="Disordered" evidence="9">
    <location>
        <begin position="316"/>
        <end position="374"/>
    </location>
</feature>
<feature type="compositionally biased region" description="Low complexity" evidence="9">
    <location>
        <begin position="346"/>
        <end position="359"/>
    </location>
</feature>
<evidence type="ECO:0000256" key="3">
    <source>
        <dbReference type="ARBA" id="ARBA00004496"/>
    </source>
</evidence>
<keyword evidence="4" id="KW-1003">Cell membrane</keyword>
<dbReference type="GO" id="GO:0005886">
    <property type="term" value="C:plasma membrane"/>
    <property type="evidence" value="ECO:0007669"/>
    <property type="project" value="UniProtKB-SubCell"/>
</dbReference>
<dbReference type="Proteomes" id="UP000694395">
    <property type="component" value="Chromosome 12"/>
</dbReference>
<keyword evidence="7" id="KW-0539">Nucleus</keyword>
<reference evidence="10" key="1">
    <citation type="submission" date="2020-07" db="EMBL/GenBank/DDBJ databases">
        <title>A long reads based de novo assembly of the rainbow trout Arlee double haploid line genome.</title>
        <authorList>
            <person name="Gao G."/>
            <person name="Palti Y."/>
        </authorList>
    </citation>
    <scope>NUCLEOTIDE SEQUENCE [LARGE SCALE GENOMIC DNA]</scope>
</reference>
<keyword evidence="11" id="KW-1185">Reference proteome</keyword>
<keyword evidence="5" id="KW-0963">Cytoplasm</keyword>
<feature type="compositionally biased region" description="Acidic residues" evidence="9">
    <location>
        <begin position="277"/>
        <end position="288"/>
    </location>
</feature>